<keyword evidence="2" id="KW-1185">Reference proteome</keyword>
<reference evidence="2" key="1">
    <citation type="submission" date="2016-11" db="EMBL/GenBank/DDBJ databases">
        <authorList>
            <person name="Varghese N."/>
            <person name="Submissions S."/>
        </authorList>
    </citation>
    <scope>NUCLEOTIDE SEQUENCE [LARGE SCALE GENOMIC DNA]</scope>
    <source>
        <strain evidence="2">DSM 24724</strain>
    </source>
</reference>
<dbReference type="Proteomes" id="UP000184028">
    <property type="component" value="Unassembled WGS sequence"/>
</dbReference>
<accession>A0A1M7AQZ6</accession>
<evidence type="ECO:0000313" key="1">
    <source>
        <dbReference type="EMBL" id="SHL44799.1"/>
    </source>
</evidence>
<protein>
    <submittedName>
        <fullName evidence="1">Uncharacterized protein</fullName>
    </submittedName>
</protein>
<evidence type="ECO:0000313" key="2">
    <source>
        <dbReference type="Proteomes" id="UP000184028"/>
    </source>
</evidence>
<proteinExistence type="predicted"/>
<organism evidence="1 2">
    <name type="scientific">Flavobacterium chilense</name>
    <dbReference type="NCBI Taxonomy" id="946677"/>
    <lineage>
        <taxon>Bacteria</taxon>
        <taxon>Pseudomonadati</taxon>
        <taxon>Bacteroidota</taxon>
        <taxon>Flavobacteriia</taxon>
        <taxon>Flavobacteriales</taxon>
        <taxon>Flavobacteriaceae</taxon>
        <taxon>Flavobacterium</taxon>
    </lineage>
</organism>
<dbReference type="AlphaFoldDB" id="A0A1M7AQZ6"/>
<sequence length="281" mass="33008">MMNEQKYRESKIVETLWSMSSDFSELSFMEEYSSDEAKQEENYIYKEMELEGNFEHKAKTVYKLIIAYLETSNLKEYLADFKTEFATLFTDKREDLFDKGLDNGSGEMYSKTVSKLWHFLSPFEFSQQSYIDKLLKQTGVTYLERILRNTQVIINETNVKPTSEPQVYNAAKFVVKSVFPSALEPTSGFFKSFKNYNPDILIPEIHTAVEYKYADTKTKLKAQIDQVVADTKGYTGDTNYEIFYAVFYVIDDFWGIDKFETVWKEMEFPKNWKGIYIIGKK</sequence>
<dbReference type="EMBL" id="FRBT01000001">
    <property type="protein sequence ID" value="SHL44799.1"/>
    <property type="molecule type" value="Genomic_DNA"/>
</dbReference>
<gene>
    <name evidence="1" type="ORF">SAMN05444484_1011522</name>
</gene>
<name>A0A1M7AQZ6_9FLAO</name>